<evidence type="ECO:0000256" key="1">
    <source>
        <dbReference type="SAM" id="MobiDB-lite"/>
    </source>
</evidence>
<evidence type="ECO:0000313" key="4">
    <source>
        <dbReference type="EMBL" id="KAK6951610.1"/>
    </source>
</evidence>
<keyword evidence="5" id="KW-1185">Reference proteome</keyword>
<evidence type="ECO:0000313" key="5">
    <source>
        <dbReference type="Proteomes" id="UP001369815"/>
    </source>
</evidence>
<dbReference type="Proteomes" id="UP001369815">
    <property type="component" value="Unassembled WGS sequence"/>
</dbReference>
<accession>A0AAX6MG32</accession>
<gene>
    <name evidence="4" type="ORF">Daesc_006132</name>
</gene>
<keyword evidence="2" id="KW-1133">Transmembrane helix</keyword>
<keyword evidence="3" id="KW-0732">Signal</keyword>
<dbReference type="AlphaFoldDB" id="A0AAX6MG32"/>
<sequence length="252" mass="27027">MLKWRIALLIASLGRCGVMGQSESLTPSTTTTDHPSPITARAEAVTEDPFIGFVVVSATNLSSINRSNSGPLNCQTRQIFPTYGIGDPVLMPLCASSGEVDLIYRTVPTTSSLALPLTAVDTTGALATRPPMMVTIMNGNGYPEPAQAAGSGRQGANGSNDSLSPNIVGIIVGSVFGSVAIVALAAVAFFYGRRQERERRAAENQHNWKIRPETPDSWDDDSNVSVAGSKRRYSNSYRSRPIELSRMPRGRR</sequence>
<reference evidence="4 5" key="1">
    <citation type="journal article" date="2024" name="Front Chem Biol">
        <title>Unveiling the potential of Daldinia eschscholtzii MFLUCC 19-0629 through bioactivity and bioinformatics studies for enhanced sustainable agriculture production.</title>
        <authorList>
            <person name="Brooks S."/>
            <person name="Weaver J.A."/>
            <person name="Klomchit A."/>
            <person name="Alharthi S.A."/>
            <person name="Onlamun T."/>
            <person name="Nurani R."/>
            <person name="Vong T.K."/>
            <person name="Alberti F."/>
            <person name="Greco C."/>
        </authorList>
    </citation>
    <scope>NUCLEOTIDE SEQUENCE [LARGE SCALE GENOMIC DNA]</scope>
    <source>
        <strain evidence="4">MFLUCC 19-0629</strain>
    </source>
</reference>
<proteinExistence type="predicted"/>
<protein>
    <recommendedName>
        <fullName evidence="6">Mid2 domain-containing protein</fullName>
    </recommendedName>
</protein>
<comment type="caution">
    <text evidence="4">The sequence shown here is derived from an EMBL/GenBank/DDBJ whole genome shotgun (WGS) entry which is preliminary data.</text>
</comment>
<evidence type="ECO:0000256" key="2">
    <source>
        <dbReference type="SAM" id="Phobius"/>
    </source>
</evidence>
<feature type="signal peptide" evidence="3">
    <location>
        <begin position="1"/>
        <end position="20"/>
    </location>
</feature>
<organism evidence="4 5">
    <name type="scientific">Daldinia eschscholtzii</name>
    <dbReference type="NCBI Taxonomy" id="292717"/>
    <lineage>
        <taxon>Eukaryota</taxon>
        <taxon>Fungi</taxon>
        <taxon>Dikarya</taxon>
        <taxon>Ascomycota</taxon>
        <taxon>Pezizomycotina</taxon>
        <taxon>Sordariomycetes</taxon>
        <taxon>Xylariomycetidae</taxon>
        <taxon>Xylariales</taxon>
        <taxon>Hypoxylaceae</taxon>
        <taxon>Daldinia</taxon>
    </lineage>
</organism>
<evidence type="ECO:0008006" key="6">
    <source>
        <dbReference type="Google" id="ProtNLM"/>
    </source>
</evidence>
<feature type="transmembrane region" description="Helical" evidence="2">
    <location>
        <begin position="167"/>
        <end position="191"/>
    </location>
</feature>
<feature type="chain" id="PRO_5043556579" description="Mid2 domain-containing protein" evidence="3">
    <location>
        <begin position="21"/>
        <end position="252"/>
    </location>
</feature>
<evidence type="ECO:0000256" key="3">
    <source>
        <dbReference type="SAM" id="SignalP"/>
    </source>
</evidence>
<name>A0AAX6MG32_9PEZI</name>
<dbReference type="EMBL" id="JBANMG010000006">
    <property type="protein sequence ID" value="KAK6951610.1"/>
    <property type="molecule type" value="Genomic_DNA"/>
</dbReference>
<keyword evidence="2" id="KW-0812">Transmembrane</keyword>
<keyword evidence="2" id="KW-0472">Membrane</keyword>
<feature type="region of interest" description="Disordered" evidence="1">
    <location>
        <begin position="200"/>
        <end position="252"/>
    </location>
</feature>